<dbReference type="InterPro" id="IPR009080">
    <property type="entry name" value="tRNAsynth_Ia_anticodon-bd"/>
</dbReference>
<dbReference type="Gene3D" id="1.20.5.170">
    <property type="match status" value="1"/>
</dbReference>
<comment type="similarity">
    <text evidence="1 9">Belongs to the class-I aminoacyl-tRNA synthetase family.</text>
</comment>
<feature type="region of interest" description="Disordered" evidence="11">
    <location>
        <begin position="1112"/>
        <end position="1176"/>
    </location>
</feature>
<dbReference type="InterPro" id="IPR009008">
    <property type="entry name" value="Val/Leu/Ile-tRNA-synth_edit"/>
</dbReference>
<feature type="compositionally biased region" description="Basic residues" evidence="11">
    <location>
        <begin position="1147"/>
        <end position="1157"/>
    </location>
</feature>
<evidence type="ECO:0000256" key="1">
    <source>
        <dbReference type="ARBA" id="ARBA00005594"/>
    </source>
</evidence>
<dbReference type="Gene3D" id="1.10.730.10">
    <property type="entry name" value="Isoleucyl-tRNA Synthetase, Domain 1"/>
    <property type="match status" value="1"/>
</dbReference>
<evidence type="ECO:0000256" key="5">
    <source>
        <dbReference type="ARBA" id="ARBA00022840"/>
    </source>
</evidence>
<dbReference type="GO" id="GO:0004832">
    <property type="term" value="F:valine-tRNA ligase activity"/>
    <property type="evidence" value="ECO:0007669"/>
    <property type="project" value="UniProtKB-EC"/>
</dbReference>
<evidence type="ECO:0000256" key="2">
    <source>
        <dbReference type="ARBA" id="ARBA00013169"/>
    </source>
</evidence>
<feature type="domain" description="Aminoacyl-tRNA synthetase class Ia" evidence="12">
    <location>
        <begin position="54"/>
        <end position="650"/>
    </location>
</feature>
<sequence>VQYCMMIKLRRTFCCDRNFSCKSFLTSRGYFFKRNFYNDKYSRNEVEMMYKSSHELDKYNQINSNDYNFRCILPPPNVTGKLHLGHALTITIQDVLNRFATLQGHNVVWYPGFDHAGIATQTVIERNLWKEKKQLASQLGKEELLKYCENWKNQRITDIEGQIKKMTPIINWKHSYYTMDDNFSPAVTSAFIDLYNKNLIYRDKRIVNWCSSLQSVISDQEVIKVSVKGGDYLTIPDLHGGRRKVQFGRLFRVKYKIFDSDECVEVETSRPETIFADVAVAVNPNDNRYTHLIGKYLHNPLINDHKLKVVPSEEVEINFGTGMLKLTPNHSQVDFDIVTNLVKNGILDKMVLEVNCIDSNGCIIAPETPWNGMDKFEAREKIINHLVSEGILKETTPNDYKTEIPICERSNNVVEPILKSQWFMKTHDLHNDIKDFIIKGKIQLLPEFHTTNLINWLSNTDPWCLSRQITWGHQIPAFKDINKNKWIVGNPNDKNIINSIGQLKRDTDVLDTWFSSSIIPIVMNGWPNNKKPQQLNYIETGHDILGFWIARMLVVCYGITETLPFNKILLHGLIRDSSGRKMSKSLGNVIDPLDIIDGITLQDMIKRIHKSSLSESEIKIAEDDLTKKYPNGVEGMGSDVLRYSLLCHDITALDININFHDLNSEGYRFCNKLWQMTNYATKVFSMSKLETSELTNFSQHPMDQWIRSRFRKCLDAIEANLTTNFKPHTAFDHICSFLLNDVCDTYIESTKHSIKANDDDRIKEITSTFYTTLNISFKILSIFMPQLSYLLQQRIIHKWEGDIYENKNFSNYKCLFILNKSLENIIYNIFSIVSHVRRVRNDYGINRKTQMLRGFLMINDNMEINDELKRILQISNELCNFNCEIIYNNSTEDDSLSKCVRFELPDNNMMLYIALSPQYLEMERDKFLLKIENLTKKINKHEKVINSISETLNNPSFKLNDIKRQKLKERAENASIKIENINNYSMENYYNSKEAPFSKFSEDFQNEEYSNIEGRNIMSCENAINIDSCIMGDGEEINDILRYLEDDNHHNTDFDEILKADSKKEGHISTTNNNNMMVNSFDNGLDSMNSFCDEYVFAENSFDSNFNQFSEYPDVNCSSQSTPKTSVVVKTEDSREDSTTPRPGPMRPRRATTKRKNQYPDYIYDDGEGSLSKPYSSTKRTRVAVLNTPSTRSYVPVPPDERDEAWLEKRKRNNEAVVKSRNKKKEKLEAEHRELEELRIKRKEDAETIKALEDELSQCKLKIEEKDKEIRILSTENMNLRAQVSHCQYPYKVTNPKIVMTTHNPSTQYRGRMELHPPSQHDYSCRRG</sequence>
<keyword evidence="5 9" id="KW-0067">ATP-binding</keyword>
<dbReference type="NCBIfam" id="TIGR00422">
    <property type="entry name" value="valS"/>
    <property type="match status" value="1"/>
</dbReference>
<dbReference type="EC" id="6.1.1.9" evidence="2"/>
<dbReference type="InterPro" id="IPR002300">
    <property type="entry name" value="aa-tRNA-synth_Ia"/>
</dbReference>
<feature type="domain" description="Methionyl/Valyl/Leucyl/Isoleucyl-tRNA synthetase anticodon-binding" evidence="13">
    <location>
        <begin position="703"/>
        <end position="850"/>
    </location>
</feature>
<dbReference type="Pfam" id="PF08264">
    <property type="entry name" value="Anticodon_1"/>
    <property type="match status" value="1"/>
</dbReference>
<dbReference type="SUPFAM" id="SSF52374">
    <property type="entry name" value="Nucleotidylyl transferase"/>
    <property type="match status" value="1"/>
</dbReference>
<dbReference type="InterPro" id="IPR014729">
    <property type="entry name" value="Rossmann-like_a/b/a_fold"/>
</dbReference>
<dbReference type="GO" id="GO:0002161">
    <property type="term" value="F:aminoacyl-tRNA deacylase activity"/>
    <property type="evidence" value="ECO:0007669"/>
    <property type="project" value="InterPro"/>
</dbReference>
<organism evidence="14 15">
    <name type="scientific">Strongyloides stercoralis</name>
    <name type="common">Threadworm</name>
    <dbReference type="NCBI Taxonomy" id="6248"/>
    <lineage>
        <taxon>Eukaryota</taxon>
        <taxon>Metazoa</taxon>
        <taxon>Ecdysozoa</taxon>
        <taxon>Nematoda</taxon>
        <taxon>Chromadorea</taxon>
        <taxon>Rhabditida</taxon>
        <taxon>Tylenchina</taxon>
        <taxon>Panagrolaimomorpha</taxon>
        <taxon>Strongyloidoidea</taxon>
        <taxon>Strongyloididae</taxon>
        <taxon>Strongyloides</taxon>
    </lineage>
</organism>
<keyword evidence="7 9" id="KW-0030">Aminoacyl-tRNA synthetase</keyword>
<proteinExistence type="inferred from homology"/>
<dbReference type="GO" id="GO:0005829">
    <property type="term" value="C:cytosol"/>
    <property type="evidence" value="ECO:0007669"/>
    <property type="project" value="TreeGrafter"/>
</dbReference>
<dbReference type="InterPro" id="IPR002303">
    <property type="entry name" value="Valyl-tRNA_ligase"/>
</dbReference>
<dbReference type="InterPro" id="IPR046347">
    <property type="entry name" value="bZIP_sf"/>
</dbReference>
<accession>A0AAF5CZH9</accession>
<dbReference type="Gene3D" id="3.40.50.620">
    <property type="entry name" value="HUPs"/>
    <property type="match status" value="2"/>
</dbReference>
<dbReference type="SUPFAM" id="SSF57959">
    <property type="entry name" value="Leucine zipper domain"/>
    <property type="match status" value="1"/>
</dbReference>
<evidence type="ECO:0000256" key="3">
    <source>
        <dbReference type="ARBA" id="ARBA00022598"/>
    </source>
</evidence>
<evidence type="ECO:0000256" key="10">
    <source>
        <dbReference type="SAM" id="Coils"/>
    </source>
</evidence>
<dbReference type="PRINTS" id="PR00986">
    <property type="entry name" value="TRNASYNTHVAL"/>
</dbReference>
<dbReference type="AlphaFoldDB" id="A0AAF5CZH9"/>
<feature type="compositionally biased region" description="Polar residues" evidence="11">
    <location>
        <begin position="1112"/>
        <end position="1125"/>
    </location>
</feature>
<evidence type="ECO:0000256" key="7">
    <source>
        <dbReference type="ARBA" id="ARBA00023146"/>
    </source>
</evidence>
<dbReference type="PROSITE" id="PS00178">
    <property type="entry name" value="AA_TRNA_LIGASE_I"/>
    <property type="match status" value="1"/>
</dbReference>
<keyword evidence="3 9" id="KW-0436">Ligase</keyword>
<keyword evidence="4 9" id="KW-0547">Nucleotide-binding</keyword>
<dbReference type="SUPFAM" id="SSF50677">
    <property type="entry name" value="ValRS/IleRS/LeuRS editing domain"/>
    <property type="match status" value="1"/>
</dbReference>
<reference evidence="15" key="1">
    <citation type="submission" date="2024-02" db="UniProtKB">
        <authorList>
            <consortium name="WormBaseParasite"/>
        </authorList>
    </citation>
    <scope>IDENTIFICATION</scope>
</reference>
<dbReference type="WBParaSite" id="TCONS_00004455.p1">
    <property type="protein sequence ID" value="TCONS_00004455.p1"/>
    <property type="gene ID" value="XLOC_001900"/>
</dbReference>
<name>A0AAF5CZH9_STRER</name>
<dbReference type="GO" id="GO:0003700">
    <property type="term" value="F:DNA-binding transcription factor activity"/>
    <property type="evidence" value="ECO:0007669"/>
    <property type="project" value="InterPro"/>
</dbReference>
<evidence type="ECO:0000256" key="6">
    <source>
        <dbReference type="ARBA" id="ARBA00022917"/>
    </source>
</evidence>
<evidence type="ECO:0000256" key="8">
    <source>
        <dbReference type="ARBA" id="ARBA00029936"/>
    </source>
</evidence>
<feature type="coiled-coil region" evidence="10">
    <location>
        <begin position="924"/>
        <end position="984"/>
    </location>
</feature>
<dbReference type="PANTHER" id="PTHR11946:SF111">
    <property type="entry name" value="VALINE--TRNA LIGASE"/>
    <property type="match status" value="1"/>
</dbReference>
<evidence type="ECO:0000313" key="14">
    <source>
        <dbReference type="Proteomes" id="UP000035681"/>
    </source>
</evidence>
<dbReference type="Proteomes" id="UP000035681">
    <property type="component" value="Unplaced"/>
</dbReference>
<keyword evidence="10" id="KW-0175">Coiled coil</keyword>
<evidence type="ECO:0000259" key="12">
    <source>
        <dbReference type="Pfam" id="PF00133"/>
    </source>
</evidence>
<protein>
    <recommendedName>
        <fullName evidence="2">valine--tRNA ligase</fullName>
        <ecNumber evidence="2">6.1.1.9</ecNumber>
    </recommendedName>
    <alternativeName>
        <fullName evidence="8">Valyl-tRNA synthetase</fullName>
    </alternativeName>
</protein>
<evidence type="ECO:0000259" key="13">
    <source>
        <dbReference type="Pfam" id="PF08264"/>
    </source>
</evidence>
<feature type="compositionally biased region" description="Basic and acidic residues" evidence="11">
    <location>
        <begin position="1130"/>
        <end position="1139"/>
    </location>
</feature>
<dbReference type="GO" id="GO:0006438">
    <property type="term" value="P:valyl-tRNA aminoacylation"/>
    <property type="evidence" value="ECO:0007669"/>
    <property type="project" value="InterPro"/>
</dbReference>
<evidence type="ECO:0000256" key="4">
    <source>
        <dbReference type="ARBA" id="ARBA00022741"/>
    </source>
</evidence>
<evidence type="ECO:0000256" key="11">
    <source>
        <dbReference type="SAM" id="MobiDB-lite"/>
    </source>
</evidence>
<feature type="coiled-coil region" evidence="10">
    <location>
        <begin position="1218"/>
        <end position="1283"/>
    </location>
</feature>
<dbReference type="Pfam" id="PF00133">
    <property type="entry name" value="tRNA-synt_1"/>
    <property type="match status" value="1"/>
</dbReference>
<evidence type="ECO:0000256" key="9">
    <source>
        <dbReference type="RuleBase" id="RU363035"/>
    </source>
</evidence>
<evidence type="ECO:0000313" key="15">
    <source>
        <dbReference type="WBParaSite" id="TCONS_00004455.p1"/>
    </source>
</evidence>
<dbReference type="GO" id="GO:0005524">
    <property type="term" value="F:ATP binding"/>
    <property type="evidence" value="ECO:0007669"/>
    <property type="project" value="UniProtKB-KW"/>
</dbReference>
<dbReference type="SUPFAM" id="SSF47323">
    <property type="entry name" value="Anticodon-binding domain of a subclass of class I aminoacyl-tRNA synthetases"/>
    <property type="match status" value="1"/>
</dbReference>
<keyword evidence="14" id="KW-1185">Reference proteome</keyword>
<dbReference type="InterPro" id="IPR001412">
    <property type="entry name" value="aa-tRNA-synth_I_CS"/>
</dbReference>
<keyword evidence="6 9" id="KW-0648">Protein biosynthesis</keyword>
<dbReference type="PANTHER" id="PTHR11946">
    <property type="entry name" value="VALYL-TRNA SYNTHETASES"/>
    <property type="match status" value="1"/>
</dbReference>
<dbReference type="InterPro" id="IPR013155">
    <property type="entry name" value="M/V/L/I-tRNA-synth_anticd-bd"/>
</dbReference>